<feature type="signal peptide" evidence="1">
    <location>
        <begin position="1"/>
        <end position="21"/>
    </location>
</feature>
<accession>A0A833P344</accession>
<keyword evidence="1" id="KW-0732">Signal</keyword>
<evidence type="ECO:0000313" key="3">
    <source>
        <dbReference type="Proteomes" id="UP000488506"/>
    </source>
</evidence>
<evidence type="ECO:0000256" key="1">
    <source>
        <dbReference type="SAM" id="SignalP"/>
    </source>
</evidence>
<organism evidence="2 3">
    <name type="scientific">Candidatus Saganbacteria bacterium</name>
    <dbReference type="NCBI Taxonomy" id="2575572"/>
    <lineage>
        <taxon>Bacteria</taxon>
        <taxon>Bacillati</taxon>
        <taxon>Saganbacteria</taxon>
    </lineage>
</organism>
<name>A0A833P344_UNCSA</name>
<dbReference type="AlphaFoldDB" id="A0A833P344"/>
<dbReference type="Proteomes" id="UP000488506">
    <property type="component" value="Unassembled WGS sequence"/>
</dbReference>
<evidence type="ECO:0000313" key="2">
    <source>
        <dbReference type="EMBL" id="KAF0134070.1"/>
    </source>
</evidence>
<protein>
    <submittedName>
        <fullName evidence="2">Uncharacterized protein</fullName>
    </submittedName>
</protein>
<gene>
    <name evidence="2" type="ORF">FD145_924</name>
</gene>
<proteinExistence type="predicted"/>
<sequence>MARKILFVLIALLLATGIVFAAQQPAPYPAAFWVNGLITAGNTGLADADIASISVIFFEDPANYLNKYALSRQKINGKFSINAMDDLGMLPLKVQNYYVGTQQYVINGKNYGVNRRDIQLESDDLGKGYKNLPFDLVVEENGGMLPPVVFPINIAREKDTAGSGVIISWDKTKIITPTIYYMTGNGTGQYKNNFDNNLWKVAGRFENGILVIKDNQFDKVTEDSIRHKAQVGQSFEEVYYKATTDDPINNSKIFETAPAVGKFLATIYSSGKYNMIGVPFIIQSKGDIDSVLSTELRKNGIELLKFNNSTQQYTGMYYEGAWKGATAYLSAGEGIWVYNPTSNNIISTIVGNVPELNKDIKSNLYGPAKYNMVSIPHPQGGALTKLKLDPLAESEVLVFDNEKQSYSGTYVSGNAWKEDKLIAPAKAFWYYQKGADAKWTTKVE</sequence>
<comment type="caution">
    <text evidence="2">The sequence shown here is derived from an EMBL/GenBank/DDBJ whole genome shotgun (WGS) entry which is preliminary data.</text>
</comment>
<reference evidence="2 3" key="1">
    <citation type="submission" date="2019-12" db="EMBL/GenBank/DDBJ databases">
        <authorList>
            <person name="Wolfe R."/>
            <person name="Danczak R."/>
            <person name="Wilkins M."/>
        </authorList>
    </citation>
    <scope>NUCLEOTIDE SEQUENCE [LARGE SCALE GENOMIC DNA]</scope>
    <source>
        <strain evidence="2">X2_MaxBin.013</strain>
    </source>
</reference>
<feature type="chain" id="PRO_5032597244" evidence="1">
    <location>
        <begin position="22"/>
        <end position="444"/>
    </location>
</feature>
<dbReference type="EMBL" id="WPAF01000013">
    <property type="protein sequence ID" value="KAF0134070.1"/>
    <property type="molecule type" value="Genomic_DNA"/>
</dbReference>